<dbReference type="PANTHER" id="PTHR23089">
    <property type="entry name" value="HISTIDINE TRIAD HIT PROTEIN"/>
    <property type="match status" value="1"/>
</dbReference>
<proteinExistence type="predicted"/>
<protein>
    <submittedName>
        <fullName evidence="7">Histidine triad nucleotide-binding protein 1</fullName>
    </submittedName>
</protein>
<reference evidence="7 8" key="1">
    <citation type="submission" date="2015-01" db="EMBL/GenBank/DDBJ databases">
        <title>Evolution of Trichinella species and genotypes.</title>
        <authorList>
            <person name="Korhonen P.K."/>
            <person name="Edoardo P."/>
            <person name="Giuseppe L.R."/>
            <person name="Gasser R.B."/>
        </authorList>
    </citation>
    <scope>NUCLEOTIDE SEQUENCE [LARGE SCALE GENOMIC DNA]</scope>
    <source>
        <strain evidence="7">ISS13</strain>
    </source>
</reference>
<name>A0A0V1ERU3_TRIPS</name>
<dbReference type="InterPro" id="IPR036265">
    <property type="entry name" value="HIT-like_sf"/>
</dbReference>
<dbReference type="Pfam" id="PF01230">
    <property type="entry name" value="HIT"/>
    <property type="match status" value="1"/>
</dbReference>
<keyword evidence="5" id="KW-0472">Membrane</keyword>
<feature type="active site" description="Tele-AMP-histidine intermediate" evidence="1">
    <location>
        <position position="627"/>
    </location>
</feature>
<evidence type="ECO:0000256" key="5">
    <source>
        <dbReference type="SAM" id="Phobius"/>
    </source>
</evidence>
<evidence type="ECO:0000259" key="6">
    <source>
        <dbReference type="PROSITE" id="PS51084"/>
    </source>
</evidence>
<feature type="compositionally biased region" description="Basic residues" evidence="4">
    <location>
        <begin position="352"/>
        <end position="362"/>
    </location>
</feature>
<evidence type="ECO:0000313" key="7">
    <source>
        <dbReference type="EMBL" id="KRY75763.1"/>
    </source>
</evidence>
<dbReference type="Gene3D" id="3.30.428.10">
    <property type="entry name" value="HIT-like"/>
    <property type="match status" value="1"/>
</dbReference>
<evidence type="ECO:0000256" key="1">
    <source>
        <dbReference type="PIRSR" id="PIRSR601310-1"/>
    </source>
</evidence>
<dbReference type="EMBL" id="JYDR01000015">
    <property type="protein sequence ID" value="KRY75763.1"/>
    <property type="molecule type" value="Genomic_DNA"/>
</dbReference>
<feature type="compositionally biased region" description="Low complexity" evidence="4">
    <location>
        <begin position="255"/>
        <end position="286"/>
    </location>
</feature>
<feature type="compositionally biased region" description="Basic and acidic residues" evidence="4">
    <location>
        <begin position="309"/>
        <end position="320"/>
    </location>
</feature>
<organism evidence="7 8">
    <name type="scientific">Trichinella pseudospiralis</name>
    <name type="common">Parasitic roundworm</name>
    <dbReference type="NCBI Taxonomy" id="6337"/>
    <lineage>
        <taxon>Eukaryota</taxon>
        <taxon>Metazoa</taxon>
        <taxon>Ecdysozoa</taxon>
        <taxon>Nematoda</taxon>
        <taxon>Enoplea</taxon>
        <taxon>Dorylaimia</taxon>
        <taxon>Trichinellida</taxon>
        <taxon>Trichinellidae</taxon>
        <taxon>Trichinella</taxon>
    </lineage>
</organism>
<evidence type="ECO:0000256" key="3">
    <source>
        <dbReference type="PROSITE-ProRule" id="PRU00464"/>
    </source>
</evidence>
<dbReference type="AlphaFoldDB" id="A0A0V1ERU3"/>
<feature type="compositionally biased region" description="Basic residues" evidence="4">
    <location>
        <begin position="424"/>
        <end position="435"/>
    </location>
</feature>
<feature type="region of interest" description="Disordered" evidence="4">
    <location>
        <begin position="410"/>
        <end position="435"/>
    </location>
</feature>
<gene>
    <name evidence="7" type="primary">HINT1</name>
    <name evidence="7" type="ORF">T4A_6992</name>
</gene>
<dbReference type="CDD" id="cd01276">
    <property type="entry name" value="PKCI_related"/>
    <property type="match status" value="1"/>
</dbReference>
<dbReference type="Proteomes" id="UP000054632">
    <property type="component" value="Unassembled WGS sequence"/>
</dbReference>
<feature type="short sequence motif" description="Histidine triad motif" evidence="2 3">
    <location>
        <begin position="625"/>
        <end position="629"/>
    </location>
</feature>
<dbReference type="PROSITE" id="PS00892">
    <property type="entry name" value="HIT_1"/>
    <property type="match status" value="1"/>
</dbReference>
<comment type="caution">
    <text evidence="7">The sequence shown here is derived from an EMBL/GenBank/DDBJ whole genome shotgun (WGS) entry which is preliminary data.</text>
</comment>
<keyword evidence="5" id="KW-1133">Transmembrane helix</keyword>
<evidence type="ECO:0000256" key="2">
    <source>
        <dbReference type="PIRSR" id="PIRSR601310-3"/>
    </source>
</evidence>
<feature type="region of interest" description="Disordered" evidence="4">
    <location>
        <begin position="230"/>
        <end position="398"/>
    </location>
</feature>
<accession>A0A0V1ERU3</accession>
<evidence type="ECO:0000313" key="8">
    <source>
        <dbReference type="Proteomes" id="UP000054632"/>
    </source>
</evidence>
<dbReference type="PRINTS" id="PR00332">
    <property type="entry name" value="HISTRIAD"/>
</dbReference>
<dbReference type="InterPro" id="IPR011146">
    <property type="entry name" value="HIT-like"/>
</dbReference>
<dbReference type="InterPro" id="IPR001310">
    <property type="entry name" value="Histidine_triad_HIT"/>
</dbReference>
<dbReference type="PROSITE" id="PS51084">
    <property type="entry name" value="HIT_2"/>
    <property type="match status" value="1"/>
</dbReference>
<dbReference type="InterPro" id="IPR019808">
    <property type="entry name" value="Histidine_triad_CS"/>
</dbReference>
<feature type="transmembrane region" description="Helical" evidence="5">
    <location>
        <begin position="208"/>
        <end position="227"/>
    </location>
</feature>
<evidence type="ECO:0000256" key="4">
    <source>
        <dbReference type="SAM" id="MobiDB-lite"/>
    </source>
</evidence>
<feature type="domain" description="HIT" evidence="6">
    <location>
        <begin position="533"/>
        <end position="641"/>
    </location>
</feature>
<dbReference type="FunFam" id="3.30.428.10:FF:000005">
    <property type="entry name" value="Histidine triad nucleotide-binding protein 1"/>
    <property type="match status" value="1"/>
</dbReference>
<sequence length="641" mass="72337">MKFKLITSTGGVGKLHPIDDLCCVVDWPRLVLSLLLLLLLLCSTCRPTRPNYLIIINYCTFVTCNVEISSSCRWPFGRSFGRLECLTCRWLYGDNFPLLGEEFLFNFQEIHFKLCNCGCSTDQASERKRWTRAGTGMLARSCRQEKRNFVSPHTDFNTVPISALASSPDVAHVSLTRRRYSILLTTGRCFLQFFLMEPLYAILESVHIYIPALVAIVCIVVIFYFGLASSSSTSQPPQEYLQEMRSGRAEKTKVKSPSKSTNSKLNKSSKSTKQSSSNKASSTTSNMQKAKGDVPTAAGSGHAKSKASRAREMREERANSDDVEMNEDLTNGWVTVTPRRGKQQNDIDSAKKNKKGQKKKDKRNNSKIRDEDEVSNDRIAGSQAVKRPAVKEQKHGKLLNSNVAAELSLHSEEEIPSVKPEKKNSKKSNKAKRQGKLMFSRRRWWLMSLQMPLWSRKFQIQNSKFQIRRNVASPDGSSDSFALAFDCLCSAEPRFQFASRFVLKLIPSKSFRQLKLMSEEKKAQQATADGPTIFDKIIDKSIPASIIYEDSEVMAFHDINPQAPVHFLVIPKKRLNQLSDATEEHQAMLGKLLLTAKKCANMMLLENGYRVVINNGREGCQSVYHLHLHVLGGRMMKWPPG</sequence>
<keyword evidence="5" id="KW-0812">Transmembrane</keyword>
<dbReference type="GO" id="GO:0003824">
    <property type="term" value="F:catalytic activity"/>
    <property type="evidence" value="ECO:0007669"/>
    <property type="project" value="InterPro"/>
</dbReference>
<dbReference type="SUPFAM" id="SSF54197">
    <property type="entry name" value="HIT-like"/>
    <property type="match status" value="1"/>
</dbReference>